<evidence type="ECO:0000256" key="4">
    <source>
        <dbReference type="ARBA" id="ARBA00022432"/>
    </source>
</evidence>
<evidence type="ECO:0000256" key="1">
    <source>
        <dbReference type="ARBA" id="ARBA00004742"/>
    </source>
</evidence>
<comment type="catalytic activity">
    <reaction evidence="9">
        <text>oxaloacetate + ATP = phosphoenolpyruvate + ADP + CO2</text>
        <dbReference type="Rhea" id="RHEA:18617"/>
        <dbReference type="ChEBI" id="CHEBI:16452"/>
        <dbReference type="ChEBI" id="CHEBI:16526"/>
        <dbReference type="ChEBI" id="CHEBI:30616"/>
        <dbReference type="ChEBI" id="CHEBI:58702"/>
        <dbReference type="ChEBI" id="CHEBI:456216"/>
        <dbReference type="EC" id="4.1.1.49"/>
    </reaction>
</comment>
<accession>A0A662D3J7</accession>
<evidence type="ECO:0000256" key="9">
    <source>
        <dbReference type="ARBA" id="ARBA00047371"/>
    </source>
</evidence>
<evidence type="ECO:0000256" key="2">
    <source>
        <dbReference type="ARBA" id="ARBA00006052"/>
    </source>
</evidence>
<dbReference type="InterPro" id="IPR008210">
    <property type="entry name" value="PEP_carboxykinase_N"/>
</dbReference>
<evidence type="ECO:0000256" key="3">
    <source>
        <dbReference type="ARBA" id="ARBA00012363"/>
    </source>
</evidence>
<gene>
    <name evidence="10" type="ORF">DRZ78_03760</name>
</gene>
<dbReference type="EC" id="4.1.1.49" evidence="3"/>
<comment type="similarity">
    <text evidence="2">Belongs to the phosphoenolpyruvate carboxykinase (ATP) family.</text>
</comment>
<keyword evidence="6" id="KW-0210">Decarboxylase</keyword>
<evidence type="ECO:0000313" key="11">
    <source>
        <dbReference type="Proteomes" id="UP000277457"/>
    </source>
</evidence>
<keyword evidence="10" id="KW-0670">Pyruvate</keyword>
<keyword evidence="5" id="KW-0547">Nucleotide-binding</keyword>
<dbReference type="InterPro" id="IPR001272">
    <property type="entry name" value="PEP_carboxykinase_ATP"/>
</dbReference>
<comment type="pathway">
    <text evidence="1">Carbohydrate biosynthesis; gluconeogenesis.</text>
</comment>
<protein>
    <recommendedName>
        <fullName evidence="3">phosphoenolpyruvate carboxykinase (ATP)</fullName>
        <ecNumber evidence="3">4.1.1.49</ecNumber>
    </recommendedName>
</protein>
<keyword evidence="4" id="KW-0312">Gluconeogenesis</keyword>
<dbReference type="AlphaFoldDB" id="A0A662D3J7"/>
<dbReference type="PANTHER" id="PTHR30031">
    <property type="entry name" value="PHOSPHOENOLPYRUVATE CARBOXYKINASE ATP"/>
    <property type="match status" value="1"/>
</dbReference>
<comment type="caution">
    <text evidence="10">The sequence shown here is derived from an EMBL/GenBank/DDBJ whole genome shotgun (WGS) entry which is preliminary data.</text>
</comment>
<keyword evidence="10" id="KW-0808">Transferase</keyword>
<dbReference type="PANTHER" id="PTHR30031:SF0">
    <property type="entry name" value="PHOSPHOENOLPYRUVATE CARBOXYKINASE (ATP)"/>
    <property type="match status" value="1"/>
</dbReference>
<dbReference type="EMBL" id="QMPY01000131">
    <property type="protein sequence ID" value="RLE06985.1"/>
    <property type="molecule type" value="Genomic_DNA"/>
</dbReference>
<organism evidence="10 11">
    <name type="scientific">Aerophobetes bacterium</name>
    <dbReference type="NCBI Taxonomy" id="2030807"/>
    <lineage>
        <taxon>Bacteria</taxon>
        <taxon>Candidatus Aerophobota</taxon>
    </lineage>
</organism>
<dbReference type="GO" id="GO:0005524">
    <property type="term" value="F:ATP binding"/>
    <property type="evidence" value="ECO:0007669"/>
    <property type="project" value="UniProtKB-KW"/>
</dbReference>
<keyword evidence="10" id="KW-0418">Kinase</keyword>
<evidence type="ECO:0000256" key="5">
    <source>
        <dbReference type="ARBA" id="ARBA00022741"/>
    </source>
</evidence>
<evidence type="ECO:0000313" key="10">
    <source>
        <dbReference type="EMBL" id="RLE06985.1"/>
    </source>
</evidence>
<proteinExistence type="inferred from homology"/>
<evidence type="ECO:0000256" key="7">
    <source>
        <dbReference type="ARBA" id="ARBA00022840"/>
    </source>
</evidence>
<dbReference type="GO" id="GO:0005829">
    <property type="term" value="C:cytosol"/>
    <property type="evidence" value="ECO:0007669"/>
    <property type="project" value="TreeGrafter"/>
</dbReference>
<dbReference type="UniPathway" id="UPA00138"/>
<dbReference type="InterPro" id="IPR013035">
    <property type="entry name" value="PEP_carboxykinase_C"/>
</dbReference>
<dbReference type="GO" id="GO:0004612">
    <property type="term" value="F:phosphoenolpyruvate carboxykinase (ATP) activity"/>
    <property type="evidence" value="ECO:0007669"/>
    <property type="project" value="UniProtKB-EC"/>
</dbReference>
<dbReference type="Gene3D" id="3.40.449.10">
    <property type="entry name" value="Phosphoenolpyruvate Carboxykinase, domain 1"/>
    <property type="match status" value="1"/>
</dbReference>
<dbReference type="GO" id="GO:0006094">
    <property type="term" value="P:gluconeogenesis"/>
    <property type="evidence" value="ECO:0007669"/>
    <property type="project" value="UniProtKB-UniPathway"/>
</dbReference>
<evidence type="ECO:0000256" key="6">
    <source>
        <dbReference type="ARBA" id="ARBA00022793"/>
    </source>
</evidence>
<name>A0A662D3J7_UNCAE</name>
<dbReference type="SUPFAM" id="SSF53795">
    <property type="entry name" value="PEP carboxykinase-like"/>
    <property type="match status" value="1"/>
</dbReference>
<keyword evidence="8" id="KW-0456">Lyase</keyword>
<evidence type="ECO:0000256" key="8">
    <source>
        <dbReference type="ARBA" id="ARBA00023239"/>
    </source>
</evidence>
<dbReference type="GO" id="GO:0016301">
    <property type="term" value="F:kinase activity"/>
    <property type="evidence" value="ECO:0007669"/>
    <property type="project" value="UniProtKB-KW"/>
</dbReference>
<dbReference type="SUPFAM" id="SSF68923">
    <property type="entry name" value="PEP carboxykinase N-terminal domain"/>
    <property type="match status" value="1"/>
</dbReference>
<dbReference type="Pfam" id="PF01293">
    <property type="entry name" value="PEPCK_ATP"/>
    <property type="match status" value="1"/>
</dbReference>
<dbReference type="Proteomes" id="UP000277457">
    <property type="component" value="Unassembled WGS sequence"/>
</dbReference>
<dbReference type="NCBIfam" id="NF006821">
    <property type="entry name" value="PRK09344.1-3"/>
    <property type="match status" value="1"/>
</dbReference>
<dbReference type="Gene3D" id="3.90.228.20">
    <property type="match status" value="2"/>
</dbReference>
<reference evidence="10 11" key="1">
    <citation type="submission" date="2018-06" db="EMBL/GenBank/DDBJ databases">
        <title>Extensive metabolic versatility and redundancy in microbially diverse, dynamic hydrothermal sediments.</title>
        <authorList>
            <person name="Dombrowski N."/>
            <person name="Teske A."/>
            <person name="Baker B.J."/>
        </authorList>
    </citation>
    <scope>NUCLEOTIDE SEQUENCE [LARGE SCALE GENOMIC DNA]</scope>
    <source>
        <strain evidence="10">B7_G13</strain>
    </source>
</reference>
<sequence length="541" mass="61398">MEEVERVVEIVKGLAHQPNVFYPTDEEIQEKAQEIGRRTEFGNFVFFTSVRSRSAGSTVYIGSPKVMQPRLNERQKEIVKNLPRTISLLSKYLRKAPLICVKRTMGDNPHFTPHCTMFVSVQRKDGFRLAYMWSKLMFNPTERRDPDFYLVCVPEWQEKDRQILVFPEVGITFVLGSDYLGEPKKGFLRMAMWEAKNRGMLGLHAGAKIIRARDKNGKIRRYSMLLFGLSGTGKTTHSCHRHGLTEEGEGVEIVQDDVIFLRKDGSALGPERGFFLKTDIEPVNQPLIYRAATKKNTILENVMIDHQGKVYFLDDTLTGNGRGVILRSDLGKENLSSTINLPPLDELDGLIIAFITRRNTVVPIVSKLTPEQGAAFFMLGESIETSAGDPRRAGESIRVVGTNPFIIGDEAEEGNWFYEFLKAHPQKIQCYLLNTGGVGEIIGKNTQGEKVVLQKVLRVQISEMASIIRGIARGMIKWQNDPYFGNQVPEKIEGVNLDKFNLSRFYSKDQIEAYVSQLKRERREYLQKFPNLNPDIVNAVS</sequence>
<keyword evidence="7" id="KW-0067">ATP-binding</keyword>